<evidence type="ECO:0000256" key="1">
    <source>
        <dbReference type="SAM" id="MobiDB-lite"/>
    </source>
</evidence>
<name>A0A7J6B6L5_AMEME</name>
<comment type="caution">
    <text evidence="2">The sequence shown here is derived from an EMBL/GenBank/DDBJ whole genome shotgun (WGS) entry which is preliminary data.</text>
</comment>
<dbReference type="AlphaFoldDB" id="A0A7J6B6L5"/>
<evidence type="ECO:0000313" key="2">
    <source>
        <dbReference type="EMBL" id="KAF4090743.1"/>
    </source>
</evidence>
<reference evidence="2 3" key="1">
    <citation type="submission" date="2020-02" db="EMBL/GenBank/DDBJ databases">
        <title>A chromosome-scale genome assembly of the black bullhead catfish (Ameiurus melas).</title>
        <authorList>
            <person name="Wen M."/>
            <person name="Zham M."/>
            <person name="Cabau C."/>
            <person name="Klopp C."/>
            <person name="Donnadieu C."/>
            <person name="Roques C."/>
            <person name="Bouchez O."/>
            <person name="Lampietro C."/>
            <person name="Jouanno E."/>
            <person name="Herpin A."/>
            <person name="Louis A."/>
            <person name="Berthelot C."/>
            <person name="Parey E."/>
            <person name="Roest-Crollius H."/>
            <person name="Braasch I."/>
            <person name="Postlethwait J."/>
            <person name="Robinson-Rechavi M."/>
            <person name="Echchiki A."/>
            <person name="Begum T."/>
            <person name="Montfort J."/>
            <person name="Schartl M."/>
            <person name="Bobe J."/>
            <person name="Guiguen Y."/>
        </authorList>
    </citation>
    <scope>NUCLEOTIDE SEQUENCE [LARGE SCALE GENOMIC DNA]</scope>
    <source>
        <strain evidence="2">M_S1</strain>
        <tissue evidence="2">Blood</tissue>
    </source>
</reference>
<feature type="compositionally biased region" description="Low complexity" evidence="1">
    <location>
        <begin position="10"/>
        <end position="24"/>
    </location>
</feature>
<organism evidence="2 3">
    <name type="scientific">Ameiurus melas</name>
    <name type="common">Black bullhead</name>
    <name type="synonym">Silurus melas</name>
    <dbReference type="NCBI Taxonomy" id="219545"/>
    <lineage>
        <taxon>Eukaryota</taxon>
        <taxon>Metazoa</taxon>
        <taxon>Chordata</taxon>
        <taxon>Craniata</taxon>
        <taxon>Vertebrata</taxon>
        <taxon>Euteleostomi</taxon>
        <taxon>Actinopterygii</taxon>
        <taxon>Neopterygii</taxon>
        <taxon>Teleostei</taxon>
        <taxon>Ostariophysi</taxon>
        <taxon>Siluriformes</taxon>
        <taxon>Ictaluridae</taxon>
        <taxon>Ameiurus</taxon>
    </lineage>
</organism>
<dbReference type="Proteomes" id="UP000593565">
    <property type="component" value="Unassembled WGS sequence"/>
</dbReference>
<sequence length="98" mass="10904">NGSRPKRIRAQAPTRTRTAPAETARSTEGRLKNPEASSGIPPRHAPTSVTASARPRRPTHTPPRNYTLPKPRIKPEPLLHSRLRVSVHRPFPATLHSF</sequence>
<feature type="non-terminal residue" evidence="2">
    <location>
        <position position="98"/>
    </location>
</feature>
<accession>A0A7J6B6L5</accession>
<feature type="region of interest" description="Disordered" evidence="1">
    <location>
        <begin position="1"/>
        <end position="77"/>
    </location>
</feature>
<proteinExistence type="predicted"/>
<feature type="non-terminal residue" evidence="2">
    <location>
        <position position="1"/>
    </location>
</feature>
<gene>
    <name evidence="2" type="ORF">AMELA_G00055470</name>
</gene>
<evidence type="ECO:0000313" key="3">
    <source>
        <dbReference type="Proteomes" id="UP000593565"/>
    </source>
</evidence>
<protein>
    <submittedName>
        <fullName evidence="2">Uncharacterized protein</fullName>
    </submittedName>
</protein>
<dbReference type="EMBL" id="JAAGNN010000004">
    <property type="protein sequence ID" value="KAF4090743.1"/>
    <property type="molecule type" value="Genomic_DNA"/>
</dbReference>
<keyword evidence="3" id="KW-1185">Reference proteome</keyword>